<feature type="non-terminal residue" evidence="1">
    <location>
        <position position="35"/>
    </location>
</feature>
<dbReference type="EMBL" id="BARW01027348">
    <property type="protein sequence ID" value="GAJ15001.1"/>
    <property type="molecule type" value="Genomic_DNA"/>
</dbReference>
<comment type="caution">
    <text evidence="1">The sequence shown here is derived from an EMBL/GenBank/DDBJ whole genome shotgun (WGS) entry which is preliminary data.</text>
</comment>
<dbReference type="AlphaFoldDB" id="X1VIN5"/>
<protein>
    <recommendedName>
        <fullName evidence="2">J domain-containing protein</fullName>
    </recommendedName>
</protein>
<dbReference type="InterPro" id="IPR036869">
    <property type="entry name" value="J_dom_sf"/>
</dbReference>
<gene>
    <name evidence="1" type="ORF">S12H4_44391</name>
</gene>
<evidence type="ECO:0008006" key="2">
    <source>
        <dbReference type="Google" id="ProtNLM"/>
    </source>
</evidence>
<sequence length="35" mass="4097">MDFNTACINLNLSSPFSQEQLKKQYRIMALKNHPD</sequence>
<proteinExistence type="predicted"/>
<dbReference type="InterPro" id="IPR001623">
    <property type="entry name" value="DnaJ_domain"/>
</dbReference>
<evidence type="ECO:0000313" key="1">
    <source>
        <dbReference type="EMBL" id="GAJ15001.1"/>
    </source>
</evidence>
<name>X1VIN5_9ZZZZ</name>
<organism evidence="1">
    <name type="scientific">marine sediment metagenome</name>
    <dbReference type="NCBI Taxonomy" id="412755"/>
    <lineage>
        <taxon>unclassified sequences</taxon>
        <taxon>metagenomes</taxon>
        <taxon>ecological metagenomes</taxon>
    </lineage>
</organism>
<dbReference type="Gene3D" id="1.10.287.110">
    <property type="entry name" value="DnaJ domain"/>
    <property type="match status" value="1"/>
</dbReference>
<reference evidence="1" key="1">
    <citation type="journal article" date="2014" name="Front. Microbiol.">
        <title>High frequency of phylogenetically diverse reductive dehalogenase-homologous genes in deep subseafloor sedimentary metagenomes.</title>
        <authorList>
            <person name="Kawai M."/>
            <person name="Futagami T."/>
            <person name="Toyoda A."/>
            <person name="Takaki Y."/>
            <person name="Nishi S."/>
            <person name="Hori S."/>
            <person name="Arai W."/>
            <person name="Tsubouchi T."/>
            <person name="Morono Y."/>
            <person name="Uchiyama I."/>
            <person name="Ito T."/>
            <person name="Fujiyama A."/>
            <person name="Inagaki F."/>
            <person name="Takami H."/>
        </authorList>
    </citation>
    <scope>NUCLEOTIDE SEQUENCE</scope>
    <source>
        <strain evidence="1">Expedition CK06-06</strain>
    </source>
</reference>
<accession>X1VIN5</accession>
<dbReference type="SUPFAM" id="SSF46565">
    <property type="entry name" value="Chaperone J-domain"/>
    <property type="match status" value="1"/>
</dbReference>
<dbReference type="CDD" id="cd06257">
    <property type="entry name" value="DnaJ"/>
    <property type="match status" value="1"/>
</dbReference>